<dbReference type="EMBL" id="CP003653">
    <property type="protein sequence ID" value="AFZ34810.1"/>
    <property type="molecule type" value="Genomic_DNA"/>
</dbReference>
<name>K9XQB2_STAC7</name>
<dbReference type="Proteomes" id="UP000010473">
    <property type="component" value="Chromosome"/>
</dbReference>
<protein>
    <submittedName>
        <fullName evidence="2">Uncharacterized protein</fullName>
    </submittedName>
</protein>
<dbReference type="AlphaFoldDB" id="K9XQB2"/>
<feature type="transmembrane region" description="Helical" evidence="1">
    <location>
        <begin position="9"/>
        <end position="28"/>
    </location>
</feature>
<accession>K9XQB2</accession>
<dbReference type="RefSeq" id="WP_015192483.1">
    <property type="nucleotide sequence ID" value="NC_019748.1"/>
</dbReference>
<proteinExistence type="predicted"/>
<evidence type="ECO:0000256" key="1">
    <source>
        <dbReference type="SAM" id="Phobius"/>
    </source>
</evidence>
<keyword evidence="1" id="KW-0812">Transmembrane</keyword>
<keyword evidence="3" id="KW-1185">Reference proteome</keyword>
<gene>
    <name evidence="2" type="ordered locus">Sta7437_1240</name>
</gene>
<evidence type="ECO:0000313" key="2">
    <source>
        <dbReference type="EMBL" id="AFZ34810.1"/>
    </source>
</evidence>
<organism evidence="2 3">
    <name type="scientific">Stanieria cyanosphaera (strain ATCC 29371 / PCC 7437)</name>
    <dbReference type="NCBI Taxonomy" id="111780"/>
    <lineage>
        <taxon>Bacteria</taxon>
        <taxon>Bacillati</taxon>
        <taxon>Cyanobacteriota</taxon>
        <taxon>Cyanophyceae</taxon>
        <taxon>Pleurocapsales</taxon>
        <taxon>Dermocarpellaceae</taxon>
        <taxon>Stanieria</taxon>
    </lineage>
</organism>
<keyword evidence="1" id="KW-0472">Membrane</keyword>
<reference evidence="3" key="1">
    <citation type="journal article" date="2013" name="Proc. Natl. Acad. Sci. U.S.A.">
        <title>Improving the coverage of the cyanobacterial phylum using diversity-driven genome sequencing.</title>
        <authorList>
            <person name="Shih P.M."/>
            <person name="Wu D."/>
            <person name="Latifi A."/>
            <person name="Axen S.D."/>
            <person name="Fewer D.P."/>
            <person name="Talla E."/>
            <person name="Calteau A."/>
            <person name="Cai F."/>
            <person name="Tandeau de Marsac N."/>
            <person name="Rippka R."/>
            <person name="Herdman M."/>
            <person name="Sivonen K."/>
            <person name="Coursin T."/>
            <person name="Laurent T."/>
            <person name="Goodwin L."/>
            <person name="Nolan M."/>
            <person name="Davenport K.W."/>
            <person name="Han C.S."/>
            <person name="Rubin E.M."/>
            <person name="Eisen J.A."/>
            <person name="Woyke T."/>
            <person name="Gugger M."/>
            <person name="Kerfeld C.A."/>
        </authorList>
    </citation>
    <scope>NUCLEOTIDE SEQUENCE [LARGE SCALE GENOMIC DNA]</scope>
    <source>
        <strain evidence="3">ATCC 29371 / PCC 7437</strain>
    </source>
</reference>
<dbReference type="KEGG" id="scs:Sta7437_1240"/>
<dbReference type="HOGENOM" id="CLU_201883_2_0_3"/>
<sequence length="53" mass="6344">MIQIYWQKLLIKIFFWLVAEIILNLIGIDNVADYSEFVFAPKTMIQINNNFYS</sequence>
<keyword evidence="1" id="KW-1133">Transmembrane helix</keyword>
<evidence type="ECO:0000313" key="3">
    <source>
        <dbReference type="Proteomes" id="UP000010473"/>
    </source>
</evidence>